<keyword evidence="2" id="KW-1185">Reference proteome</keyword>
<sequence>MKELAASSTQSMSRESRLRQKEAAIGYIGACWLYQNTPESLFKALIAIVLSRSFAQWPHMKIITIHSALLAESTAMRRAFRAADFKRRNAFFICERTDWITDIGEHLLDHFSIVRSPSIHLTSLRECKLLRDGLLLIHKMASLDEVNDIKALVMQHFEILMAIILPLHPLWPEAAHAFKYNGIACRNSPLRVDVNVSDAHYEYTGELRTTHLLLQKQIRVLLNRVSKEIHRHWFSWEREGDAFPTWNILTFGYMMSLGPHKDAQKLHWDYHEDVYRRNICTAFVPLVDVTENNSATLFHVYDQKFVSTAKQGDLILMDNIVWHCGTNHRDCTIRPLIYASFADRTTYEKSKIGSKTWHYNWNMHQPLPLGLPSSKIPLCESDGDTKVPPYLERLCKYREKLLKGSTTQI</sequence>
<dbReference type="Gene3D" id="2.60.120.620">
    <property type="entry name" value="q2cbj1_9rhob like domain"/>
    <property type="match status" value="1"/>
</dbReference>
<protein>
    <recommendedName>
        <fullName evidence="3">Phytanoyl-CoA dioxygenase</fullName>
    </recommendedName>
</protein>
<gene>
    <name evidence="1" type="ORF">IE077_002767</name>
</gene>
<evidence type="ECO:0000313" key="2">
    <source>
        <dbReference type="Proteomes" id="UP000823046"/>
    </source>
</evidence>
<organism evidence="1 2">
    <name type="scientific">Cardiosporidium cionae</name>
    <dbReference type="NCBI Taxonomy" id="476202"/>
    <lineage>
        <taxon>Eukaryota</taxon>
        <taxon>Sar</taxon>
        <taxon>Alveolata</taxon>
        <taxon>Apicomplexa</taxon>
        <taxon>Aconoidasida</taxon>
        <taxon>Nephromycida</taxon>
        <taxon>Cardiosporidium</taxon>
    </lineage>
</organism>
<dbReference type="Proteomes" id="UP000823046">
    <property type="component" value="Unassembled WGS sequence"/>
</dbReference>
<proteinExistence type="predicted"/>
<name>A0ABQ7J9Z0_9APIC</name>
<evidence type="ECO:0008006" key="3">
    <source>
        <dbReference type="Google" id="ProtNLM"/>
    </source>
</evidence>
<dbReference type="SUPFAM" id="SSF51197">
    <property type="entry name" value="Clavaminate synthase-like"/>
    <property type="match status" value="1"/>
</dbReference>
<comment type="caution">
    <text evidence="1">The sequence shown here is derived from an EMBL/GenBank/DDBJ whole genome shotgun (WGS) entry which is preliminary data.</text>
</comment>
<reference evidence="1 2" key="1">
    <citation type="journal article" date="2020" name="bioRxiv">
        <title>Metabolic contributions of an alphaproteobacterial endosymbiont in the apicomplexan Cardiosporidium cionae.</title>
        <authorList>
            <person name="Hunter E.S."/>
            <person name="Paight C.J."/>
            <person name="Lane C.E."/>
        </authorList>
    </citation>
    <scope>NUCLEOTIDE SEQUENCE [LARGE SCALE GENOMIC DNA]</scope>
    <source>
        <strain evidence="1">ESH_2018</strain>
    </source>
</reference>
<accession>A0ABQ7J9Z0</accession>
<dbReference type="EMBL" id="JADAQX010000293">
    <property type="protein sequence ID" value="KAF8820823.1"/>
    <property type="molecule type" value="Genomic_DNA"/>
</dbReference>
<evidence type="ECO:0000313" key="1">
    <source>
        <dbReference type="EMBL" id="KAF8820823.1"/>
    </source>
</evidence>